<dbReference type="GO" id="GO:0006313">
    <property type="term" value="P:DNA transposition"/>
    <property type="evidence" value="ECO:0007669"/>
    <property type="project" value="InterPro"/>
</dbReference>
<dbReference type="GO" id="GO:0003677">
    <property type="term" value="F:DNA binding"/>
    <property type="evidence" value="ECO:0007669"/>
    <property type="project" value="InterPro"/>
</dbReference>
<protein>
    <submittedName>
        <fullName evidence="3">Transposase</fullName>
    </submittedName>
</protein>
<name>A0A1M7BHV5_9BACT</name>
<evidence type="ECO:0000313" key="4">
    <source>
        <dbReference type="Proteomes" id="UP000183994"/>
    </source>
</evidence>
<evidence type="ECO:0000259" key="2">
    <source>
        <dbReference type="Pfam" id="PF02371"/>
    </source>
</evidence>
<dbReference type="Pfam" id="PF02371">
    <property type="entry name" value="Transposase_20"/>
    <property type="match status" value="1"/>
</dbReference>
<dbReference type="Pfam" id="PF01548">
    <property type="entry name" value="DEDD_Tnp_IS110"/>
    <property type="match status" value="1"/>
</dbReference>
<feature type="domain" description="Transposase IS116/IS110/IS902 C-terminal" evidence="2">
    <location>
        <begin position="144"/>
        <end position="228"/>
    </location>
</feature>
<dbReference type="AlphaFoldDB" id="A0A1M7BHV5"/>
<proteinExistence type="predicted"/>
<dbReference type="OrthoDB" id="5429596at2"/>
<organism evidence="3 4">
    <name type="scientific">Desulfatibacillum alkenivorans DSM 16219</name>
    <dbReference type="NCBI Taxonomy" id="1121393"/>
    <lineage>
        <taxon>Bacteria</taxon>
        <taxon>Pseudomonadati</taxon>
        <taxon>Thermodesulfobacteriota</taxon>
        <taxon>Desulfobacteria</taxon>
        <taxon>Desulfobacterales</taxon>
        <taxon>Desulfatibacillaceae</taxon>
        <taxon>Desulfatibacillum</taxon>
    </lineage>
</organism>
<feature type="domain" description="Transposase IS110-like N-terminal" evidence="1">
    <location>
        <begin position="1"/>
        <end position="77"/>
    </location>
</feature>
<accession>A0A1M7BHV5</accession>
<dbReference type="PANTHER" id="PTHR33055">
    <property type="entry name" value="TRANSPOSASE FOR INSERTION SEQUENCE ELEMENT IS1111A"/>
    <property type="match status" value="1"/>
</dbReference>
<reference evidence="4" key="1">
    <citation type="submission" date="2016-11" db="EMBL/GenBank/DDBJ databases">
        <authorList>
            <person name="Varghese N."/>
            <person name="Submissions S."/>
        </authorList>
    </citation>
    <scope>NUCLEOTIDE SEQUENCE [LARGE SCALE GENOMIC DNA]</scope>
    <source>
        <strain evidence="4">DSM 16219</strain>
    </source>
</reference>
<dbReference type="InterPro" id="IPR047650">
    <property type="entry name" value="Transpos_IS110"/>
</dbReference>
<dbReference type="InterPro" id="IPR002525">
    <property type="entry name" value="Transp_IS110-like_N"/>
</dbReference>
<dbReference type="Proteomes" id="UP000183994">
    <property type="component" value="Unassembled WGS sequence"/>
</dbReference>
<dbReference type="EMBL" id="FQZU01000101">
    <property type="protein sequence ID" value="SHL54527.1"/>
    <property type="molecule type" value="Genomic_DNA"/>
</dbReference>
<sequence length="269" mass="30519">GYKVHLANPAAIQQYKGLKHSNDLRDAFWLADMLRLGILPEGYIYPKETRPLRDLLRARGFLVRQRTAMVASLQNVISRNRGLQMPGKDIRLLTIDRVAPLLEDNQDLALVGKTFRKGAVHLSRRILEIEKAVEEKAVGLPEYARLLSMPGVGKILGLTILLETGPISRFPKAGNYASYCRRVSGKWTSNGKTKGSGNRKNGNKYLCWAFSEAAELARRFHEEPRRYYNKKKSKTNRMAAHNALAHKLCRAAFHIMRDKVDFDSDKLFA</sequence>
<dbReference type="GO" id="GO:0004803">
    <property type="term" value="F:transposase activity"/>
    <property type="evidence" value="ECO:0007669"/>
    <property type="project" value="InterPro"/>
</dbReference>
<evidence type="ECO:0000313" key="3">
    <source>
        <dbReference type="EMBL" id="SHL54527.1"/>
    </source>
</evidence>
<keyword evidence="4" id="KW-1185">Reference proteome</keyword>
<feature type="non-terminal residue" evidence="3">
    <location>
        <position position="1"/>
    </location>
</feature>
<dbReference type="PANTHER" id="PTHR33055:SF15">
    <property type="entry name" value="TRANSPOSASE-RELATED"/>
    <property type="match status" value="1"/>
</dbReference>
<gene>
    <name evidence="3" type="ORF">SAMN02745216_05314</name>
</gene>
<dbReference type="InterPro" id="IPR003346">
    <property type="entry name" value="Transposase_20"/>
</dbReference>
<dbReference type="RefSeq" id="WP_073479245.1">
    <property type="nucleotide sequence ID" value="NZ_FQZU01000101.1"/>
</dbReference>
<evidence type="ECO:0000259" key="1">
    <source>
        <dbReference type="Pfam" id="PF01548"/>
    </source>
</evidence>
<dbReference type="STRING" id="1121393.SAMN02745216_05314"/>